<evidence type="ECO:0000256" key="7">
    <source>
        <dbReference type="ARBA" id="ARBA00023303"/>
    </source>
</evidence>
<dbReference type="PROSITE" id="PS50088">
    <property type="entry name" value="ANK_REPEAT"/>
    <property type="match status" value="4"/>
</dbReference>
<dbReference type="GO" id="GO:0034220">
    <property type="term" value="P:monoatomic ion transmembrane transport"/>
    <property type="evidence" value="ECO:0007669"/>
    <property type="project" value="UniProtKB-KW"/>
</dbReference>
<keyword evidence="6" id="KW-0325">Glycoprotein</keyword>
<gene>
    <name evidence="12" type="primary">LOC125178130</name>
</gene>
<dbReference type="KEGG" id="hazt:125178130"/>
<keyword evidence="10" id="KW-0812">Transmembrane</keyword>
<keyword evidence="11" id="KW-1185">Reference proteome</keyword>
<dbReference type="InterPro" id="IPR052076">
    <property type="entry name" value="TRP_cation_channel"/>
</dbReference>
<keyword evidence="10" id="KW-1133">Transmembrane helix</keyword>
<keyword evidence="10" id="KW-0472">Membrane</keyword>
<name>A0A979FKT3_HYAAZ</name>
<protein>
    <submittedName>
        <fullName evidence="12">Serine/threonine-protein phosphatase 6 regulatory ankyrin repeat subunit A-like</fullName>
    </submittedName>
</protein>
<dbReference type="GO" id="GO:0022857">
    <property type="term" value="F:transmembrane transporter activity"/>
    <property type="evidence" value="ECO:0007669"/>
    <property type="project" value="TreeGrafter"/>
</dbReference>
<keyword evidence="1" id="KW-0813">Transport</keyword>
<keyword evidence="5" id="KW-0406">Ion transport</keyword>
<dbReference type="Gene3D" id="1.25.40.20">
    <property type="entry name" value="Ankyrin repeat-containing domain"/>
    <property type="match status" value="4"/>
</dbReference>
<reference evidence="12" key="1">
    <citation type="submission" date="2025-08" db="UniProtKB">
        <authorList>
            <consortium name="RefSeq"/>
        </authorList>
    </citation>
    <scope>IDENTIFICATION</scope>
    <source>
        <tissue evidence="12">Whole organism</tissue>
    </source>
</reference>
<feature type="repeat" description="ANK" evidence="8">
    <location>
        <begin position="769"/>
        <end position="794"/>
    </location>
</feature>
<feature type="transmembrane region" description="Helical" evidence="10">
    <location>
        <begin position="987"/>
        <end position="1006"/>
    </location>
</feature>
<evidence type="ECO:0000256" key="2">
    <source>
        <dbReference type="ARBA" id="ARBA00022606"/>
    </source>
</evidence>
<dbReference type="AlphaFoldDB" id="A0A979FKT3"/>
<accession>A0A979FKT3</accession>
<dbReference type="Pfam" id="PF13637">
    <property type="entry name" value="Ank_4"/>
    <property type="match status" value="1"/>
</dbReference>
<dbReference type="Pfam" id="PF12796">
    <property type="entry name" value="Ank_2"/>
    <property type="match status" value="1"/>
</dbReference>
<evidence type="ECO:0000256" key="10">
    <source>
        <dbReference type="SAM" id="Phobius"/>
    </source>
</evidence>
<feature type="repeat" description="ANK" evidence="8">
    <location>
        <begin position="332"/>
        <end position="364"/>
    </location>
</feature>
<dbReference type="SUPFAM" id="SSF48403">
    <property type="entry name" value="Ankyrin repeat"/>
    <property type="match status" value="2"/>
</dbReference>
<dbReference type="GeneID" id="125178130"/>
<dbReference type="GO" id="GO:1902495">
    <property type="term" value="C:transmembrane transporter complex"/>
    <property type="evidence" value="ECO:0007669"/>
    <property type="project" value="TreeGrafter"/>
</dbReference>
<evidence type="ECO:0000256" key="6">
    <source>
        <dbReference type="ARBA" id="ARBA00023180"/>
    </source>
</evidence>
<evidence type="ECO:0000256" key="8">
    <source>
        <dbReference type="PROSITE-ProRule" id="PRU00023"/>
    </source>
</evidence>
<keyword evidence="2" id="KW-0716">Sensory transduction</keyword>
<sequence length="1009" mass="109158">MSNVHHEDCALSSHADGSSFFVENLVYFSRLFSRLQIMEQSLSSEIQHVLTQFKRTWAPYFLGNIELTRKEYSNCGRCKVNRDTATKYAPSKSTSPTGFGSTIILAFDPIVRKPRPSQKTVLEGKMANVQFAMAGAPILIKMFVNIVNVPVTQVVNVALLEKTLKVNAVYLYQTTQKKRPNWKEVFKIIEKDDANKLRQQVKHEMLELVALPQESKDHKPAFHAALESTASECLEVWLEARSGLGVLDSPDNDGNTPLHAAVEGLNCDVITKLIKAGANVNLHNKQGHSPLHLLLYVAVEAKNFDTRAFADCLEVLLDACRGLDVLDSPDNDGNTPLHAAVKGLNCDPIIKLINAGANVNLRNDKGNSPLHLLAYAAATAASGGESDSAEASAASGGESSSAEATAASGGESSSAEATAASGGESSSAEATAASGGESSSAEATAASGGESDSAEATAASGGESDSAEATAVSGRESSSAEATAASGGESSSAEATAASGGESSSAEATAASGGEATAAAFIENFDKCVDALLECPSLDLDALNYSKFTPLRAAAEQMPSKTGSLKTFCQKLVQKGANIDEHTRSILVEHSLPNSPDEATTLPQPQTATAELLNLLICNQSEGIADMFSGVCGSQEVRAAANCYLGSKKVICYLVDRCSETGVMALLQAGADPWSSNRNGELALHRALARGHVAIVNLLINEMKEKKNSNRIDLRHKSFTLLQKLLKNNKDADKTATKSYDPNKYECLNRLFEDDVLIDVNQKEEGTDMKQTALHIACKMNNQDAMAILLEHGAYLGEHQMIGEQDNGTVLNALMAKTLEKTMDNCIKVPSQTIEKNDTLDPERKDRILEEDALDLNYILELNYQFLMSPTPREPTKVQQLENEVSLLYDISQSHELRNSIKHPLIQTLIYAKWGKIAFTSKSYIRCIENYLEWFLIIALLVFCFAPLSASAAQHLKAWVCIAFWYNWLLMLGRLPPYDVYVAILRLVSWNFLKLILIFIIPIIAFSSG</sequence>
<dbReference type="PANTHER" id="PTHR47143:SF1">
    <property type="entry name" value="ION_TRANS DOMAIN-CONTAINING PROTEIN"/>
    <property type="match status" value="1"/>
</dbReference>
<evidence type="ECO:0000256" key="4">
    <source>
        <dbReference type="ARBA" id="ARBA00023043"/>
    </source>
</evidence>
<organism evidence="11 12">
    <name type="scientific">Hyalella azteca</name>
    <name type="common">Amphipod</name>
    <dbReference type="NCBI Taxonomy" id="294128"/>
    <lineage>
        <taxon>Eukaryota</taxon>
        <taxon>Metazoa</taxon>
        <taxon>Ecdysozoa</taxon>
        <taxon>Arthropoda</taxon>
        <taxon>Crustacea</taxon>
        <taxon>Multicrustacea</taxon>
        <taxon>Malacostraca</taxon>
        <taxon>Eumalacostraca</taxon>
        <taxon>Peracarida</taxon>
        <taxon>Amphipoda</taxon>
        <taxon>Senticaudata</taxon>
        <taxon>Talitrida</taxon>
        <taxon>Talitroidea</taxon>
        <taxon>Hyalellidae</taxon>
        <taxon>Hyalella</taxon>
    </lineage>
</organism>
<evidence type="ECO:0000256" key="1">
    <source>
        <dbReference type="ARBA" id="ARBA00022448"/>
    </source>
</evidence>
<dbReference type="PROSITE" id="PS50297">
    <property type="entry name" value="ANK_REP_REGION"/>
    <property type="match status" value="4"/>
</dbReference>
<feature type="repeat" description="ANK" evidence="8">
    <location>
        <begin position="253"/>
        <end position="285"/>
    </location>
</feature>
<dbReference type="SMART" id="SM00248">
    <property type="entry name" value="ANK"/>
    <property type="match status" value="7"/>
</dbReference>
<evidence type="ECO:0000256" key="9">
    <source>
        <dbReference type="SAM" id="MobiDB-lite"/>
    </source>
</evidence>
<evidence type="ECO:0000256" key="3">
    <source>
        <dbReference type="ARBA" id="ARBA00022737"/>
    </source>
</evidence>
<keyword evidence="4 8" id="KW-0040">ANK repeat</keyword>
<keyword evidence="7" id="KW-0407">Ion channel</keyword>
<dbReference type="Pfam" id="PF00023">
    <property type="entry name" value="Ank"/>
    <property type="match status" value="1"/>
</dbReference>
<feature type="region of interest" description="Disordered" evidence="9">
    <location>
        <begin position="386"/>
        <end position="510"/>
    </location>
</feature>
<keyword evidence="3" id="KW-0677">Repeat</keyword>
<feature type="transmembrane region" description="Helical" evidence="10">
    <location>
        <begin position="931"/>
        <end position="949"/>
    </location>
</feature>
<dbReference type="PANTHER" id="PTHR47143">
    <property type="entry name" value="TRANSIENT RECEPTOR POTENTIAL CATION CHANNEL PROTEIN PAINLESS"/>
    <property type="match status" value="1"/>
</dbReference>
<dbReference type="InterPro" id="IPR036770">
    <property type="entry name" value="Ankyrin_rpt-contain_sf"/>
</dbReference>
<dbReference type="Proteomes" id="UP000694843">
    <property type="component" value="Unplaced"/>
</dbReference>
<dbReference type="OrthoDB" id="2157354at2759"/>
<dbReference type="InterPro" id="IPR002110">
    <property type="entry name" value="Ankyrin_rpt"/>
</dbReference>
<proteinExistence type="predicted"/>
<evidence type="ECO:0000313" key="12">
    <source>
        <dbReference type="RefSeq" id="XP_047737156.1"/>
    </source>
</evidence>
<evidence type="ECO:0000256" key="5">
    <source>
        <dbReference type="ARBA" id="ARBA00023065"/>
    </source>
</evidence>
<evidence type="ECO:0000313" key="11">
    <source>
        <dbReference type="Proteomes" id="UP000694843"/>
    </source>
</evidence>
<dbReference type="RefSeq" id="XP_047737156.1">
    <property type="nucleotide sequence ID" value="XM_047881200.1"/>
</dbReference>
<feature type="repeat" description="ANK" evidence="8">
    <location>
        <begin position="679"/>
        <end position="711"/>
    </location>
</feature>